<evidence type="ECO:0000256" key="2">
    <source>
        <dbReference type="ARBA" id="ARBA00022692"/>
    </source>
</evidence>
<keyword evidence="4 5" id="KW-0472">Membrane</keyword>
<dbReference type="OrthoDB" id="7283592at2"/>
<evidence type="ECO:0000313" key="7">
    <source>
        <dbReference type="Proteomes" id="UP000228751"/>
    </source>
</evidence>
<evidence type="ECO:0000256" key="5">
    <source>
        <dbReference type="SAM" id="Phobius"/>
    </source>
</evidence>
<dbReference type="EMBL" id="PEBQ01000172">
    <property type="protein sequence ID" value="PHY93090.1"/>
    <property type="molecule type" value="Genomic_DNA"/>
</dbReference>
<evidence type="ECO:0000313" key="6">
    <source>
        <dbReference type="EMBL" id="PHY93090.1"/>
    </source>
</evidence>
<accession>A0A2G4R997</accession>
<evidence type="ECO:0000256" key="1">
    <source>
        <dbReference type="ARBA" id="ARBA00022475"/>
    </source>
</evidence>
<keyword evidence="3 5" id="KW-1133">Transmembrane helix</keyword>
<feature type="transmembrane region" description="Helical" evidence="5">
    <location>
        <begin position="12"/>
        <end position="31"/>
    </location>
</feature>
<feature type="transmembrane region" description="Helical" evidence="5">
    <location>
        <begin position="43"/>
        <end position="65"/>
    </location>
</feature>
<dbReference type="InterPro" id="IPR012451">
    <property type="entry name" value="DUF1656"/>
</dbReference>
<organism evidence="6 7">
    <name type="scientific">Acetobacter pomorum</name>
    <dbReference type="NCBI Taxonomy" id="65959"/>
    <lineage>
        <taxon>Bacteria</taxon>
        <taxon>Pseudomonadati</taxon>
        <taxon>Pseudomonadota</taxon>
        <taxon>Alphaproteobacteria</taxon>
        <taxon>Acetobacterales</taxon>
        <taxon>Acetobacteraceae</taxon>
        <taxon>Acetobacter</taxon>
    </lineage>
</organism>
<keyword evidence="2 5" id="KW-0812">Transmembrane</keyword>
<name>A0A2G4R997_9PROT</name>
<keyword evidence="7" id="KW-1185">Reference proteome</keyword>
<proteinExistence type="predicted"/>
<reference evidence="6 7" key="1">
    <citation type="submission" date="2017-10" db="EMBL/GenBank/DDBJ databases">
        <title>Genomic analysis of the genus Acetobacter.</title>
        <authorList>
            <person name="Kim K.H."/>
            <person name="Chun B.H."/>
            <person name="Son A.R."/>
            <person name="Jeon C.O."/>
        </authorList>
    </citation>
    <scope>NUCLEOTIDE SEQUENCE [LARGE SCALE GENOMIC DNA]</scope>
    <source>
        <strain evidence="6 7">LHT 2458</strain>
    </source>
</reference>
<comment type="caution">
    <text evidence="6">The sequence shown here is derived from an EMBL/GenBank/DDBJ whole genome shotgun (WGS) entry which is preliminary data.</text>
</comment>
<protein>
    <submittedName>
        <fullName evidence="6">DUF1656 domain-containing protein</fullName>
    </submittedName>
</protein>
<evidence type="ECO:0000256" key="3">
    <source>
        <dbReference type="ARBA" id="ARBA00022989"/>
    </source>
</evidence>
<dbReference type="Proteomes" id="UP000228751">
    <property type="component" value="Unassembled WGS sequence"/>
</dbReference>
<sequence>MELRPVLDIGGLLVSSFVVHAVLAIATLLALNPVLSKVRARRVVWNLPLAEFGILICLVGLYTILL</sequence>
<evidence type="ECO:0000256" key="4">
    <source>
        <dbReference type="ARBA" id="ARBA00023136"/>
    </source>
</evidence>
<dbReference type="RefSeq" id="WP_099541974.1">
    <property type="nucleotide sequence ID" value="NZ_PEBQ01000172.1"/>
</dbReference>
<gene>
    <name evidence="6" type="ORF">CSR02_13335</name>
</gene>
<dbReference type="AlphaFoldDB" id="A0A2G4R997"/>
<dbReference type="Pfam" id="PF07869">
    <property type="entry name" value="DUF1656"/>
    <property type="match status" value="1"/>
</dbReference>
<keyword evidence="1" id="KW-1003">Cell membrane</keyword>